<dbReference type="EC" id="2.3.1.122" evidence="2"/>
<dbReference type="EMBL" id="CP063194">
    <property type="protein sequence ID" value="WCZ38770.1"/>
    <property type="molecule type" value="Genomic_DNA"/>
</dbReference>
<protein>
    <submittedName>
        <fullName evidence="2">Diacylglycerol acyltransferase/mycolyltransferase Ag85C</fullName>
        <ecNumber evidence="2">2.3.1.122</ecNumber>
    </submittedName>
</protein>
<evidence type="ECO:0000256" key="1">
    <source>
        <dbReference type="SAM" id="MobiDB-lite"/>
    </source>
</evidence>
<sequence>MTWSLSSVLSSASSFNPLSSIFTGFPSRTGSSVLDSSSVPWAASSLMSSTPLLAVPALFLAILGGGIFGSSMYEATGSSESPLSSRAGNVDETFPDADAKPATLKSVTHIEHDMYEVVVYSHAMRREVKNEVILPGGPGNAERRPTFYLLMGADGAANGWSWRNSSKHQEFFQDKLVNVVTPIGSVSSMQADWYEDDKETGRNKWLTYFTKELPPLMDAHFYGNGRDAIGGISLSGGPALHIASLEPARFRAAASYSGCPATSGFLGNIYVSEGLKMNGADKVKMWGRFGDPAWVAHSPVLHLDDFKDIALFVSAAEGVPGAIDATATSSERIGPPVAIEAASYACSTYFVEKAREAGVDVEWYGQVEGTHSWGLFELSMRKSWDVIGPALDVKPFTRDTPVVVDLKPSEAPQPVGGKGSSGSSRQH</sequence>
<name>A0ABY7UJ50_9CORY</name>
<dbReference type="SUPFAM" id="SSF53474">
    <property type="entry name" value="alpha/beta-Hydrolases"/>
    <property type="match status" value="1"/>
</dbReference>
<dbReference type="InterPro" id="IPR000801">
    <property type="entry name" value="Esterase-like"/>
</dbReference>
<keyword evidence="3" id="KW-1185">Reference proteome</keyword>
<keyword evidence="2" id="KW-0808">Transferase</keyword>
<dbReference type="InterPro" id="IPR029058">
    <property type="entry name" value="AB_hydrolase_fold"/>
</dbReference>
<keyword evidence="2" id="KW-0012">Acyltransferase</keyword>
<organism evidence="2 3">
    <name type="scientific">Corynebacterium jeddahense</name>
    <dbReference type="NCBI Taxonomy" id="1414719"/>
    <lineage>
        <taxon>Bacteria</taxon>
        <taxon>Bacillati</taxon>
        <taxon>Actinomycetota</taxon>
        <taxon>Actinomycetes</taxon>
        <taxon>Mycobacteriales</taxon>
        <taxon>Corynebacteriaceae</taxon>
        <taxon>Corynebacterium</taxon>
    </lineage>
</organism>
<dbReference type="Proteomes" id="UP001218071">
    <property type="component" value="Chromosome"/>
</dbReference>
<evidence type="ECO:0000313" key="3">
    <source>
        <dbReference type="Proteomes" id="UP001218071"/>
    </source>
</evidence>
<dbReference type="Pfam" id="PF00756">
    <property type="entry name" value="Esterase"/>
    <property type="match status" value="1"/>
</dbReference>
<dbReference type="InterPro" id="IPR050583">
    <property type="entry name" value="Mycobacterial_A85_antigen"/>
</dbReference>
<dbReference type="Gene3D" id="3.40.50.1820">
    <property type="entry name" value="alpha/beta hydrolase"/>
    <property type="match status" value="1"/>
</dbReference>
<dbReference type="PANTHER" id="PTHR48098">
    <property type="entry name" value="ENTEROCHELIN ESTERASE-RELATED"/>
    <property type="match status" value="1"/>
</dbReference>
<accession>A0ABY7UJ50</accession>
<dbReference type="RefSeq" id="WP_074432509.1">
    <property type="nucleotide sequence ID" value="NZ_CBYN010000040.1"/>
</dbReference>
<dbReference type="PANTHER" id="PTHR48098:SF1">
    <property type="entry name" value="DIACYLGLYCEROL ACYLTRANSFERASE_MYCOLYLTRANSFERASE AG85A"/>
    <property type="match status" value="1"/>
</dbReference>
<feature type="region of interest" description="Disordered" evidence="1">
    <location>
        <begin position="406"/>
        <end position="427"/>
    </location>
</feature>
<proteinExistence type="predicted"/>
<reference evidence="2 3" key="1">
    <citation type="submission" date="2020-10" db="EMBL/GenBank/DDBJ databases">
        <title>Complete genome sequence of Corynebacterium jeddahense DSM 45997, type strain of Corynebacterium jeddahense.</title>
        <authorList>
            <person name="Busche T."/>
            <person name="Kalinowski J."/>
            <person name="Ruckert C."/>
        </authorList>
    </citation>
    <scope>NUCLEOTIDE SEQUENCE [LARGE SCALE GENOMIC DNA]</scope>
    <source>
        <strain evidence="2 3">DSM 45997</strain>
    </source>
</reference>
<evidence type="ECO:0000313" key="2">
    <source>
        <dbReference type="EMBL" id="WCZ38770.1"/>
    </source>
</evidence>
<gene>
    <name evidence="2" type="primary">fbpC1</name>
    <name evidence="2" type="ORF">CJEDD_05810</name>
</gene>
<dbReference type="GO" id="GO:0050348">
    <property type="term" value="F:trehalose O-mycolyltransferase activity"/>
    <property type="evidence" value="ECO:0007669"/>
    <property type="project" value="UniProtKB-EC"/>
</dbReference>